<feature type="transmembrane region" description="Helical" evidence="1">
    <location>
        <begin position="123"/>
        <end position="141"/>
    </location>
</feature>
<dbReference type="EMBL" id="JAHUZB010000004">
    <property type="protein sequence ID" value="MBV7391334.1"/>
    <property type="molecule type" value="Genomic_DNA"/>
</dbReference>
<dbReference type="RefSeq" id="WP_218326488.1">
    <property type="nucleotide sequence ID" value="NZ_JAHUZB010000004.1"/>
</dbReference>
<feature type="transmembrane region" description="Helical" evidence="1">
    <location>
        <begin position="94"/>
        <end position="111"/>
    </location>
</feature>
<sequence length="149" mass="16550">MKKESLFKGLKWLFTGLMVVTGFAVSSILMVAVLLHGLDVSQFTVEGAEVFSSPVFTGLMVLNYSLFTAIFYLARRLFKNFQLGEIFGLENQKLAKILAGLLAVLTFTNGVPDLAFHSYTLNLNYLIIGIVIWIVAEKFIAVEQTSKFA</sequence>
<keyword evidence="1" id="KW-0472">Membrane</keyword>
<organism evidence="2 3">
    <name type="scientific">Enterococcus alishanensis</name>
    <dbReference type="NCBI Taxonomy" id="1303817"/>
    <lineage>
        <taxon>Bacteria</taxon>
        <taxon>Bacillati</taxon>
        <taxon>Bacillota</taxon>
        <taxon>Bacilli</taxon>
        <taxon>Lactobacillales</taxon>
        <taxon>Enterococcaceae</taxon>
        <taxon>Enterococcus</taxon>
    </lineage>
</organism>
<feature type="transmembrane region" description="Helical" evidence="1">
    <location>
        <begin position="55"/>
        <end position="74"/>
    </location>
</feature>
<proteinExistence type="predicted"/>
<evidence type="ECO:0000256" key="1">
    <source>
        <dbReference type="SAM" id="Phobius"/>
    </source>
</evidence>
<evidence type="ECO:0000313" key="3">
    <source>
        <dbReference type="Proteomes" id="UP000774130"/>
    </source>
</evidence>
<gene>
    <name evidence="2" type="ORF">KUA55_11645</name>
</gene>
<dbReference type="Proteomes" id="UP000774130">
    <property type="component" value="Unassembled WGS sequence"/>
</dbReference>
<evidence type="ECO:0008006" key="4">
    <source>
        <dbReference type="Google" id="ProtNLM"/>
    </source>
</evidence>
<protein>
    <recommendedName>
        <fullName evidence="4">DUF2975 domain-containing protein</fullName>
    </recommendedName>
</protein>
<comment type="caution">
    <text evidence="2">The sequence shown here is derived from an EMBL/GenBank/DDBJ whole genome shotgun (WGS) entry which is preliminary data.</text>
</comment>
<reference evidence="2 3" key="1">
    <citation type="submission" date="2021-06" db="EMBL/GenBank/DDBJ databases">
        <title>Enterococcus alishanensis sp. nov., a novel lactic acid bacterium isolated from fresh coffee beans.</title>
        <authorList>
            <person name="Chen Y.-S."/>
        </authorList>
    </citation>
    <scope>NUCLEOTIDE SEQUENCE [LARGE SCALE GENOMIC DNA]</scope>
    <source>
        <strain evidence="2 3">ALS3</strain>
    </source>
</reference>
<accession>A0ABS6TEK7</accession>
<keyword evidence="1" id="KW-1133">Transmembrane helix</keyword>
<keyword evidence="3" id="KW-1185">Reference proteome</keyword>
<feature type="transmembrane region" description="Helical" evidence="1">
    <location>
        <begin position="12"/>
        <end position="35"/>
    </location>
</feature>
<keyword evidence="1" id="KW-0812">Transmembrane</keyword>
<name>A0ABS6TEK7_9ENTE</name>
<evidence type="ECO:0000313" key="2">
    <source>
        <dbReference type="EMBL" id="MBV7391334.1"/>
    </source>
</evidence>